<dbReference type="Pfam" id="PF16669">
    <property type="entry name" value="TTC5_OB"/>
    <property type="match status" value="1"/>
</dbReference>
<reference evidence="4" key="1">
    <citation type="journal article" date="2014" name="PLoS Negl. Trop. Dis.">
        <title>An updated insight into the Sialotranscriptome of Triatoma infestans: developmental stage and geographic variations.</title>
        <authorList>
            <person name="Schwarz A."/>
            <person name="Medrano-Mercado N."/>
            <person name="Schaub G.A."/>
            <person name="Struchiner C.J."/>
            <person name="Bargues M.D."/>
            <person name="Levy M.Z."/>
            <person name="Ribeiro J.M."/>
        </authorList>
    </citation>
    <scope>NUCLEOTIDE SEQUENCE</scope>
    <source>
        <strain evidence="4">Chile</strain>
        <tissue evidence="4">Salivary glands</tissue>
    </source>
</reference>
<feature type="non-terminal residue" evidence="4">
    <location>
        <position position="1"/>
    </location>
</feature>
<protein>
    <recommendedName>
        <fullName evidence="3">Tetratricopeptide repeat protein 5 OB fold domain-containing protein</fullName>
    </recommendedName>
</protein>
<dbReference type="InterPro" id="IPR011990">
    <property type="entry name" value="TPR-like_helical_dom_sf"/>
</dbReference>
<name>A0A023EYP0_TRIIF</name>
<dbReference type="Gene3D" id="2.40.50.550">
    <property type="match status" value="1"/>
</dbReference>
<evidence type="ECO:0000256" key="2">
    <source>
        <dbReference type="ARBA" id="ARBA00022803"/>
    </source>
</evidence>
<dbReference type="SMART" id="SM00028">
    <property type="entry name" value="TPR"/>
    <property type="match status" value="3"/>
</dbReference>
<dbReference type="Gene3D" id="1.25.40.10">
    <property type="entry name" value="Tetratricopeptide repeat domain"/>
    <property type="match status" value="1"/>
</dbReference>
<organism evidence="4">
    <name type="scientific">Triatoma infestans</name>
    <name type="common">Assassin bug</name>
    <dbReference type="NCBI Taxonomy" id="30076"/>
    <lineage>
        <taxon>Eukaryota</taxon>
        <taxon>Metazoa</taxon>
        <taxon>Ecdysozoa</taxon>
        <taxon>Arthropoda</taxon>
        <taxon>Hexapoda</taxon>
        <taxon>Insecta</taxon>
        <taxon>Pterygota</taxon>
        <taxon>Neoptera</taxon>
        <taxon>Paraneoptera</taxon>
        <taxon>Hemiptera</taxon>
        <taxon>Heteroptera</taxon>
        <taxon>Panheteroptera</taxon>
        <taxon>Cimicomorpha</taxon>
        <taxon>Reduviidae</taxon>
        <taxon>Triatominae</taxon>
        <taxon>Triatoma</taxon>
    </lineage>
</organism>
<dbReference type="InterPro" id="IPR032076">
    <property type="entry name" value="TTC5_OB"/>
</dbReference>
<evidence type="ECO:0000313" key="4">
    <source>
        <dbReference type="EMBL" id="JAC14252.1"/>
    </source>
</evidence>
<dbReference type="SUPFAM" id="SSF48452">
    <property type="entry name" value="TPR-like"/>
    <property type="match status" value="1"/>
</dbReference>
<accession>A0A023EYP0</accession>
<keyword evidence="1" id="KW-0677">Repeat</keyword>
<dbReference type="GO" id="GO:0046813">
    <property type="term" value="P:receptor-mediated virion attachment to host cell"/>
    <property type="evidence" value="ECO:0007669"/>
    <property type="project" value="TreeGrafter"/>
</dbReference>
<feature type="domain" description="Tetratricopeptide repeat protein 5 OB fold" evidence="3">
    <location>
        <begin position="301"/>
        <end position="383"/>
    </location>
</feature>
<dbReference type="InterPro" id="IPR038645">
    <property type="entry name" value="TTC5_OB_sf"/>
</dbReference>
<dbReference type="EMBL" id="GBBI01004460">
    <property type="protein sequence ID" value="JAC14252.1"/>
    <property type="molecule type" value="mRNA"/>
</dbReference>
<evidence type="ECO:0000256" key="1">
    <source>
        <dbReference type="ARBA" id="ARBA00022737"/>
    </source>
</evidence>
<dbReference type="InterPro" id="IPR019734">
    <property type="entry name" value="TPR_rpt"/>
</dbReference>
<dbReference type="PANTHER" id="PTHR44858:SF1">
    <property type="entry name" value="UDP-N-ACETYLGLUCOSAMINE--PEPTIDE N-ACETYLGLUCOSAMINYLTRANSFERASE SPINDLY-RELATED"/>
    <property type="match status" value="1"/>
</dbReference>
<keyword evidence="2" id="KW-0802">TPR repeat</keyword>
<dbReference type="PANTHER" id="PTHR44858">
    <property type="entry name" value="TETRATRICOPEPTIDE REPEAT PROTEIN 6"/>
    <property type="match status" value="1"/>
</dbReference>
<evidence type="ECO:0000259" key="3">
    <source>
        <dbReference type="Pfam" id="PF16669"/>
    </source>
</evidence>
<dbReference type="InterPro" id="IPR050498">
    <property type="entry name" value="Ycf3"/>
</dbReference>
<sequence>ADSQSDPKDFNRMEIVKKVDSFLLHKDEYSSASEELQKCGEEIEQLLIRYKDFLLEEDRIHYWLKLGQLYSITKSNKQLAIEPLSKVVQLDPNISEAWNALADCFWHIGEYVMAQKCLETSLDQKREKEPLRNLSIIYRKLAMLDNENRVHYAESSVRLAKEALNKDLKDSTSWGILGNAYLHAYFNLIDDVKSAQLAISSYEQAVKLSKGKLNTELYYNKALANKYCEYYDEALHSLDMAIKQENVWEPAAKLKCELVVFLNNVQYFHSTKGKLRPKRINKYQKDLSAEQVGSYLETLNIKPVSITSLNTGKNANVLVYGKVIWTLCQQDSSPFTCGCVESSGESYVVLVYNVTPGKGFIIGDTLYIPEPNYKAQKFVYDGYVSAINTWTFYIISYGSKEEILVIITHFFSENLSFFPLEIQVLKPKGVHNR</sequence>
<dbReference type="AlphaFoldDB" id="A0A023EYP0"/>
<proteinExistence type="evidence at transcript level"/>